<evidence type="ECO:0000256" key="9">
    <source>
        <dbReference type="ARBA" id="ARBA00023204"/>
    </source>
</evidence>
<dbReference type="CDD" id="cd03425">
    <property type="entry name" value="NUDIX_MutT_NudA_like"/>
    <property type="match status" value="1"/>
</dbReference>
<sequence length="142" mass="15259">MANAVIERAELVLFPVVAAALIDGEGRVLVQQRPPGKMMAGLWEFPGGKLEPGETPEAALIRELHEELGITVSAASIVPTAFASERLGERHLLLLLYLCRTWSGTPRALDAVAIDWVAPADLHALAMPPADLPLIGLLERLI</sequence>
<keyword evidence="4" id="KW-0235">DNA replication</keyword>
<dbReference type="PROSITE" id="PS51462">
    <property type="entry name" value="NUDIX"/>
    <property type="match status" value="1"/>
</dbReference>
<keyword evidence="8" id="KW-0460">Magnesium</keyword>
<evidence type="ECO:0000256" key="15">
    <source>
        <dbReference type="ARBA" id="ARBA00041979"/>
    </source>
</evidence>
<evidence type="ECO:0000256" key="3">
    <source>
        <dbReference type="ARBA" id="ARBA00022457"/>
    </source>
</evidence>
<evidence type="ECO:0000256" key="11">
    <source>
        <dbReference type="ARBA" id="ARBA00036904"/>
    </source>
</evidence>
<dbReference type="GO" id="GO:0035539">
    <property type="term" value="F:8-oxo-7,8-dihydrodeoxyguanosine triphosphate pyrophosphatase activity"/>
    <property type="evidence" value="ECO:0007669"/>
    <property type="project" value="UniProtKB-EC"/>
</dbReference>
<keyword evidence="7 17" id="KW-0378">Hydrolase</keyword>
<keyword evidence="5" id="KW-0479">Metal-binding</keyword>
<dbReference type="KEGG" id="spap:H3Z74_09905"/>
<evidence type="ECO:0000313" key="20">
    <source>
        <dbReference type="Proteomes" id="UP000516148"/>
    </source>
</evidence>
<evidence type="ECO:0000256" key="10">
    <source>
        <dbReference type="ARBA" id="ARBA00035861"/>
    </source>
</evidence>
<dbReference type="AlphaFoldDB" id="A0A7H0LP15"/>
<dbReference type="Gene3D" id="3.90.79.10">
    <property type="entry name" value="Nucleoside Triphosphate Pyrophosphohydrolase"/>
    <property type="match status" value="1"/>
</dbReference>
<dbReference type="GO" id="GO:0044715">
    <property type="term" value="F:8-oxo-dGDP phosphatase activity"/>
    <property type="evidence" value="ECO:0007669"/>
    <property type="project" value="TreeGrafter"/>
</dbReference>
<evidence type="ECO:0000259" key="18">
    <source>
        <dbReference type="PROSITE" id="PS51462"/>
    </source>
</evidence>
<evidence type="ECO:0000256" key="2">
    <source>
        <dbReference type="ARBA" id="ARBA00005582"/>
    </source>
</evidence>
<dbReference type="SUPFAM" id="SSF55811">
    <property type="entry name" value="Nudix"/>
    <property type="match status" value="1"/>
</dbReference>
<dbReference type="PROSITE" id="PS00893">
    <property type="entry name" value="NUDIX_BOX"/>
    <property type="match status" value="1"/>
</dbReference>
<name>A0A7H0LP15_9SPHN</name>
<dbReference type="InterPro" id="IPR047127">
    <property type="entry name" value="MutT-like"/>
</dbReference>
<dbReference type="InterPro" id="IPR015797">
    <property type="entry name" value="NUDIX_hydrolase-like_dom_sf"/>
</dbReference>
<evidence type="ECO:0000256" key="4">
    <source>
        <dbReference type="ARBA" id="ARBA00022705"/>
    </source>
</evidence>
<evidence type="ECO:0000256" key="7">
    <source>
        <dbReference type="ARBA" id="ARBA00022801"/>
    </source>
</evidence>
<evidence type="ECO:0000256" key="16">
    <source>
        <dbReference type="ARBA" id="ARBA00042798"/>
    </source>
</evidence>
<dbReference type="EC" id="3.6.1.55" evidence="12"/>
<evidence type="ECO:0000256" key="8">
    <source>
        <dbReference type="ARBA" id="ARBA00022842"/>
    </source>
</evidence>
<comment type="catalytic activity">
    <reaction evidence="11">
        <text>8-oxo-GTP + H2O = 8-oxo-GMP + diphosphate + H(+)</text>
        <dbReference type="Rhea" id="RHEA:67616"/>
        <dbReference type="ChEBI" id="CHEBI:15377"/>
        <dbReference type="ChEBI" id="CHEBI:15378"/>
        <dbReference type="ChEBI" id="CHEBI:33019"/>
        <dbReference type="ChEBI" id="CHEBI:143553"/>
        <dbReference type="ChEBI" id="CHEBI:145694"/>
    </reaction>
</comment>
<dbReference type="InterPro" id="IPR000086">
    <property type="entry name" value="NUDIX_hydrolase_dom"/>
</dbReference>
<gene>
    <name evidence="19" type="ORF">H3Z74_09905</name>
</gene>
<dbReference type="GO" id="GO:0008413">
    <property type="term" value="F:8-oxo-7,8-dihydroguanosine triphosphate pyrophosphatase activity"/>
    <property type="evidence" value="ECO:0007669"/>
    <property type="project" value="TreeGrafter"/>
</dbReference>
<organism evidence="19 20">
    <name type="scientific">Sphingomonas alpina</name>
    <dbReference type="NCBI Taxonomy" id="653931"/>
    <lineage>
        <taxon>Bacteria</taxon>
        <taxon>Pseudomonadati</taxon>
        <taxon>Pseudomonadota</taxon>
        <taxon>Alphaproteobacteria</taxon>
        <taxon>Sphingomonadales</taxon>
        <taxon>Sphingomonadaceae</taxon>
        <taxon>Sphingomonas</taxon>
    </lineage>
</organism>
<evidence type="ECO:0000256" key="1">
    <source>
        <dbReference type="ARBA" id="ARBA00001946"/>
    </source>
</evidence>
<dbReference type="GO" id="GO:0044716">
    <property type="term" value="F:8-oxo-GDP phosphatase activity"/>
    <property type="evidence" value="ECO:0007669"/>
    <property type="project" value="TreeGrafter"/>
</dbReference>
<dbReference type="InterPro" id="IPR020084">
    <property type="entry name" value="NUDIX_hydrolase_CS"/>
</dbReference>
<dbReference type="Pfam" id="PF00293">
    <property type="entry name" value="NUDIX"/>
    <property type="match status" value="1"/>
</dbReference>
<dbReference type="Proteomes" id="UP000516148">
    <property type="component" value="Chromosome"/>
</dbReference>
<evidence type="ECO:0000313" key="19">
    <source>
        <dbReference type="EMBL" id="QNQ11418.1"/>
    </source>
</evidence>
<reference evidence="19 20" key="1">
    <citation type="submission" date="2020-09" db="EMBL/GenBank/DDBJ databases">
        <title>Sphingomonas sp., a new species isolated from pork steak.</title>
        <authorList>
            <person name="Heidler von Heilborn D."/>
        </authorList>
    </citation>
    <scope>NUCLEOTIDE SEQUENCE [LARGE SCALE GENOMIC DNA]</scope>
    <source>
        <strain evidence="20">S8-3T</strain>
    </source>
</reference>
<dbReference type="EMBL" id="CP061038">
    <property type="protein sequence ID" value="QNQ11418.1"/>
    <property type="molecule type" value="Genomic_DNA"/>
</dbReference>
<dbReference type="InterPro" id="IPR020476">
    <property type="entry name" value="Nudix_hydrolase"/>
</dbReference>
<evidence type="ECO:0000256" key="6">
    <source>
        <dbReference type="ARBA" id="ARBA00022763"/>
    </source>
</evidence>
<comment type="catalytic activity">
    <reaction evidence="10">
        <text>8-oxo-dGTP + H2O = 8-oxo-dGMP + diphosphate + H(+)</text>
        <dbReference type="Rhea" id="RHEA:31575"/>
        <dbReference type="ChEBI" id="CHEBI:15377"/>
        <dbReference type="ChEBI" id="CHEBI:15378"/>
        <dbReference type="ChEBI" id="CHEBI:33019"/>
        <dbReference type="ChEBI" id="CHEBI:63224"/>
        <dbReference type="ChEBI" id="CHEBI:77896"/>
        <dbReference type="EC" id="3.6.1.55"/>
    </reaction>
</comment>
<dbReference type="GO" id="GO:0006260">
    <property type="term" value="P:DNA replication"/>
    <property type="evidence" value="ECO:0007669"/>
    <property type="project" value="UniProtKB-KW"/>
</dbReference>
<comment type="similarity">
    <text evidence="2 17">Belongs to the Nudix hydrolase family.</text>
</comment>
<feature type="domain" description="Nudix hydrolase" evidence="18">
    <location>
        <begin position="12"/>
        <end position="139"/>
    </location>
</feature>
<evidence type="ECO:0000256" key="17">
    <source>
        <dbReference type="RuleBase" id="RU003476"/>
    </source>
</evidence>
<dbReference type="RefSeq" id="WP_187763699.1">
    <property type="nucleotide sequence ID" value="NZ_CP061038.1"/>
</dbReference>
<dbReference type="PRINTS" id="PR00502">
    <property type="entry name" value="NUDIXFAMILY"/>
</dbReference>
<proteinExistence type="inferred from homology"/>
<evidence type="ECO:0000256" key="14">
    <source>
        <dbReference type="ARBA" id="ARBA00041592"/>
    </source>
</evidence>
<evidence type="ECO:0000256" key="12">
    <source>
        <dbReference type="ARBA" id="ARBA00038905"/>
    </source>
</evidence>
<keyword evidence="9" id="KW-0234">DNA repair</keyword>
<dbReference type="GO" id="GO:0006281">
    <property type="term" value="P:DNA repair"/>
    <property type="evidence" value="ECO:0007669"/>
    <property type="project" value="UniProtKB-KW"/>
</dbReference>
<protein>
    <recommendedName>
        <fullName evidence="13">8-oxo-dGTP diphosphatase</fullName>
        <ecNumber evidence="12">3.6.1.55</ecNumber>
    </recommendedName>
    <alternativeName>
        <fullName evidence="16">7,8-dihydro-8-oxoguanine-triphosphatase</fullName>
    </alternativeName>
    <alternativeName>
        <fullName evidence="15">Mutator protein MutT</fullName>
    </alternativeName>
    <alternativeName>
        <fullName evidence="14">dGTP pyrophosphohydrolase</fullName>
    </alternativeName>
</protein>
<dbReference type="PANTHER" id="PTHR47707:SF1">
    <property type="entry name" value="NUDIX HYDROLASE FAMILY PROTEIN"/>
    <property type="match status" value="1"/>
</dbReference>
<keyword evidence="3" id="KW-0515">Mutator protein</keyword>
<comment type="cofactor">
    <cofactor evidence="1">
        <name>Mg(2+)</name>
        <dbReference type="ChEBI" id="CHEBI:18420"/>
    </cofactor>
</comment>
<keyword evidence="20" id="KW-1185">Reference proteome</keyword>
<accession>A0A7H0LP15</accession>
<dbReference type="GO" id="GO:0046872">
    <property type="term" value="F:metal ion binding"/>
    <property type="evidence" value="ECO:0007669"/>
    <property type="project" value="UniProtKB-KW"/>
</dbReference>
<evidence type="ECO:0000256" key="5">
    <source>
        <dbReference type="ARBA" id="ARBA00022723"/>
    </source>
</evidence>
<evidence type="ECO:0000256" key="13">
    <source>
        <dbReference type="ARBA" id="ARBA00040794"/>
    </source>
</evidence>
<dbReference type="PANTHER" id="PTHR47707">
    <property type="entry name" value="8-OXO-DGTP DIPHOSPHATASE"/>
    <property type="match status" value="1"/>
</dbReference>
<keyword evidence="6" id="KW-0227">DNA damage</keyword>